<dbReference type="OrthoDB" id="821920at2"/>
<comment type="caution">
    <text evidence="1">The sequence shown here is derived from an EMBL/GenBank/DDBJ whole genome shotgun (WGS) entry which is preliminary data.</text>
</comment>
<evidence type="ECO:0008006" key="3">
    <source>
        <dbReference type="Google" id="ProtNLM"/>
    </source>
</evidence>
<evidence type="ECO:0000313" key="2">
    <source>
        <dbReference type="Proteomes" id="UP000261082"/>
    </source>
</evidence>
<evidence type="ECO:0000313" key="1">
    <source>
        <dbReference type="EMBL" id="RFN60055.1"/>
    </source>
</evidence>
<dbReference type="RefSeq" id="WP_117159114.1">
    <property type="nucleotide sequence ID" value="NZ_QVID01000001.1"/>
</dbReference>
<dbReference type="Proteomes" id="UP000261082">
    <property type="component" value="Unassembled WGS sequence"/>
</dbReference>
<gene>
    <name evidence="1" type="ORF">DZ858_08405</name>
</gene>
<name>A0A3E1QD32_9FLAO</name>
<sequence length="298" mass="34322">MKTFFKHIAVLVLAFLALANVVSMVSLWSLRNGSFYKPSFLANQVPETQFDYIVLGASTGLTTLNTTMIDSIANIKGINLAMDDTGLGAQYLMLQHFLAEGKQTTYCVLAPGVLSYDNMEEAVSDNDYRFLMYINRPYVNNHFSEIKKRDQRVKMLQATKWFPMSGVSYFNAELFWPSLVSILKPNRHNRFDAFGNYTYPKKNRKFSDSEKKERTIRFVNPYLKKIKSLCKANNIQLIYYLSPLRNTAVRFSEKEVPVIDHTGLIQDDTFFYDDIHVNTPGREITSRAFAEAFKKVEK</sequence>
<proteinExistence type="predicted"/>
<accession>A0A3E1QD32</accession>
<dbReference type="EMBL" id="QVID01000001">
    <property type="protein sequence ID" value="RFN60055.1"/>
    <property type="molecule type" value="Genomic_DNA"/>
</dbReference>
<organism evidence="1 2">
    <name type="scientific">Marixanthomonas ophiurae</name>
    <dbReference type="NCBI Taxonomy" id="387659"/>
    <lineage>
        <taxon>Bacteria</taxon>
        <taxon>Pseudomonadati</taxon>
        <taxon>Bacteroidota</taxon>
        <taxon>Flavobacteriia</taxon>
        <taxon>Flavobacteriales</taxon>
        <taxon>Flavobacteriaceae</taxon>
        <taxon>Marixanthomonas</taxon>
    </lineage>
</organism>
<protein>
    <recommendedName>
        <fullName evidence="3">SGNH/GDSL hydrolase family protein</fullName>
    </recommendedName>
</protein>
<dbReference type="AlphaFoldDB" id="A0A3E1QD32"/>
<reference evidence="1 2" key="1">
    <citation type="journal article" date="2007" name="Int. J. Syst. Evol. Microbiol.">
        <title>Marixanthomonas ophiurae gen. nov., sp. nov., a marine bacterium of the family Flavobacteriaceae isolated from a deep-sea brittle star.</title>
        <authorList>
            <person name="Romanenko L.A."/>
            <person name="Uchino M."/>
            <person name="Frolova G.M."/>
            <person name="Mikhailov V.V."/>
        </authorList>
    </citation>
    <scope>NUCLEOTIDE SEQUENCE [LARGE SCALE GENOMIC DNA]</scope>
    <source>
        <strain evidence="1 2">KMM 3046</strain>
    </source>
</reference>
<keyword evidence="2" id="KW-1185">Reference proteome</keyword>